<evidence type="ECO:0000256" key="7">
    <source>
        <dbReference type="RuleBase" id="RU368003"/>
    </source>
</evidence>
<organism evidence="9 10">
    <name type="scientific">Clytia hemisphaerica</name>
    <dbReference type="NCBI Taxonomy" id="252671"/>
    <lineage>
        <taxon>Eukaryota</taxon>
        <taxon>Metazoa</taxon>
        <taxon>Cnidaria</taxon>
        <taxon>Hydrozoa</taxon>
        <taxon>Hydroidolina</taxon>
        <taxon>Leptothecata</taxon>
        <taxon>Obeliida</taxon>
        <taxon>Clytiidae</taxon>
        <taxon>Clytia</taxon>
    </lineage>
</organism>
<evidence type="ECO:0000256" key="3">
    <source>
        <dbReference type="ARBA" id="ARBA00015212"/>
    </source>
</evidence>
<evidence type="ECO:0000256" key="2">
    <source>
        <dbReference type="ARBA" id="ARBA00009154"/>
    </source>
</evidence>
<evidence type="ECO:0000256" key="5">
    <source>
        <dbReference type="ARBA" id="ARBA00022884"/>
    </source>
</evidence>
<feature type="compositionally biased region" description="Basic residues" evidence="8">
    <location>
        <begin position="168"/>
        <end position="178"/>
    </location>
</feature>
<dbReference type="GO" id="GO:0000460">
    <property type="term" value="P:maturation of 5.8S rRNA"/>
    <property type="evidence" value="ECO:0007669"/>
    <property type="project" value="TreeGrafter"/>
</dbReference>
<comment type="similarity">
    <text evidence="2 7">Belongs to the C1D family.</text>
</comment>
<feature type="region of interest" description="Disordered" evidence="8">
    <location>
        <begin position="123"/>
        <end position="178"/>
    </location>
</feature>
<dbReference type="Proteomes" id="UP000594262">
    <property type="component" value="Unplaced"/>
</dbReference>
<dbReference type="InterPro" id="IPR011082">
    <property type="entry name" value="Exosome-assoc_fac/DNA_repair"/>
</dbReference>
<evidence type="ECO:0000313" key="10">
    <source>
        <dbReference type="Proteomes" id="UP000594262"/>
    </source>
</evidence>
<evidence type="ECO:0000256" key="6">
    <source>
        <dbReference type="ARBA" id="ARBA00023242"/>
    </source>
</evidence>
<dbReference type="AlphaFoldDB" id="A0A7M5UST6"/>
<dbReference type="GO" id="GO:0005730">
    <property type="term" value="C:nucleolus"/>
    <property type="evidence" value="ECO:0007669"/>
    <property type="project" value="UniProtKB-SubCell"/>
</dbReference>
<dbReference type="EnsemblMetazoa" id="CLYHEMT002070.1">
    <property type="protein sequence ID" value="CLYHEMP002070.1"/>
    <property type="gene ID" value="CLYHEMG002070"/>
</dbReference>
<dbReference type="GO" id="GO:0000178">
    <property type="term" value="C:exosome (RNase complex)"/>
    <property type="evidence" value="ECO:0007669"/>
    <property type="project" value="TreeGrafter"/>
</dbReference>
<reference evidence="9" key="1">
    <citation type="submission" date="2021-01" db="UniProtKB">
        <authorList>
            <consortium name="EnsemblMetazoa"/>
        </authorList>
    </citation>
    <scope>IDENTIFICATION</scope>
</reference>
<sequence>MANEQLPSSINKKFEELDESLTDLQTSLKPFLKIPVTDIREKVKDPLENAKLDLMVAYTANSLFWTYLITQGIDPKTHPIKDELLRIKQYMGKIKLAEEKKTMARVDTSAAKRFVRNALWTPSSEDANSTEKSNTDPAPEYKQTNRKDKKYKKRKNEDRNDKDTNNKDKKKKKKKKKE</sequence>
<keyword evidence="5 7" id="KW-0694">RNA-binding</keyword>
<dbReference type="PANTHER" id="PTHR15341">
    <property type="entry name" value="SUN-COR STEROID HORMONE RECEPTOR CO-REPRESSOR"/>
    <property type="match status" value="1"/>
</dbReference>
<keyword evidence="7" id="KW-0963">Cytoplasm</keyword>
<comment type="subcellular location">
    <subcellularLocation>
        <location evidence="7">Cytoplasm</location>
    </subcellularLocation>
    <subcellularLocation>
        <location evidence="7">Nucleus</location>
        <location evidence="7">Nucleolus</location>
    </subcellularLocation>
    <subcellularLocation>
        <location evidence="1 7">Nucleus</location>
    </subcellularLocation>
</comment>
<keyword evidence="10" id="KW-1185">Reference proteome</keyword>
<proteinExistence type="inferred from homology"/>
<evidence type="ECO:0000256" key="8">
    <source>
        <dbReference type="SAM" id="MobiDB-lite"/>
    </source>
</evidence>
<protein>
    <recommendedName>
        <fullName evidence="3 7">Nuclear nucleic acid-binding protein C1D</fullName>
    </recommendedName>
</protein>
<dbReference type="GO" id="GO:0005737">
    <property type="term" value="C:cytoplasm"/>
    <property type="evidence" value="ECO:0007669"/>
    <property type="project" value="UniProtKB-SubCell"/>
</dbReference>
<accession>A0A7M5UST6</accession>
<evidence type="ECO:0000256" key="4">
    <source>
        <dbReference type="ARBA" id="ARBA00022552"/>
    </source>
</evidence>
<keyword evidence="7" id="KW-0238">DNA-binding</keyword>
<keyword evidence="4 7" id="KW-0698">rRNA processing</keyword>
<dbReference type="PANTHER" id="PTHR15341:SF3">
    <property type="entry name" value="NUCLEAR NUCLEIC ACID-BINDING PROTEIN C1D"/>
    <property type="match status" value="1"/>
</dbReference>
<dbReference type="GO" id="GO:0003723">
    <property type="term" value="F:RNA binding"/>
    <property type="evidence" value="ECO:0007669"/>
    <property type="project" value="UniProtKB-UniRule"/>
</dbReference>
<dbReference type="GeneID" id="136823798"/>
<feature type="compositionally biased region" description="Basic and acidic residues" evidence="8">
    <location>
        <begin position="155"/>
        <end position="167"/>
    </location>
</feature>
<dbReference type="InterPro" id="IPR007146">
    <property type="entry name" value="Sas10/Utp3/C1D"/>
</dbReference>
<comment type="function">
    <text evidence="7">Plays a role in the recruitment of the exosome to pre-rRNA to mediate the 3'-5' end processing of the 5.8S rRNA.</text>
</comment>
<dbReference type="RefSeq" id="XP_066936071.1">
    <property type="nucleotide sequence ID" value="XM_067079970.1"/>
</dbReference>
<dbReference type="GO" id="GO:0010468">
    <property type="term" value="P:regulation of gene expression"/>
    <property type="evidence" value="ECO:0007669"/>
    <property type="project" value="TreeGrafter"/>
</dbReference>
<comment type="subunit">
    <text evidence="7">Monomer and homodimer.</text>
</comment>
<evidence type="ECO:0000256" key="1">
    <source>
        <dbReference type="ARBA" id="ARBA00004123"/>
    </source>
</evidence>
<feature type="compositionally biased region" description="Polar residues" evidence="8">
    <location>
        <begin position="123"/>
        <end position="136"/>
    </location>
</feature>
<evidence type="ECO:0000313" key="9">
    <source>
        <dbReference type="EnsemblMetazoa" id="CLYHEMP002070.1"/>
    </source>
</evidence>
<dbReference type="OrthoDB" id="1421013at2759"/>
<dbReference type="GO" id="GO:0003677">
    <property type="term" value="F:DNA binding"/>
    <property type="evidence" value="ECO:0007669"/>
    <property type="project" value="UniProtKB-KW"/>
</dbReference>
<dbReference type="Pfam" id="PF04000">
    <property type="entry name" value="Sas10_Utp3"/>
    <property type="match status" value="1"/>
</dbReference>
<keyword evidence="6 7" id="KW-0539">Nucleus</keyword>
<name>A0A7M5UST6_9CNID</name>